<feature type="domain" description="CCHC-type" evidence="2">
    <location>
        <begin position="204"/>
        <end position="220"/>
    </location>
</feature>
<dbReference type="Pfam" id="PF00098">
    <property type="entry name" value="zf-CCHC"/>
    <property type="match status" value="1"/>
</dbReference>
<name>A0A6L2MVZ1_TANCI</name>
<dbReference type="SUPFAM" id="SSF57756">
    <property type="entry name" value="Retrovirus zinc finger-like domains"/>
    <property type="match status" value="1"/>
</dbReference>
<gene>
    <name evidence="3" type="ORF">Tci_048523</name>
</gene>
<keyword evidence="1" id="KW-0862">Zinc</keyword>
<comment type="caution">
    <text evidence="3">The sequence shown here is derived from an EMBL/GenBank/DDBJ whole genome shotgun (WGS) entry which is preliminary data.</text>
</comment>
<dbReference type="InterPro" id="IPR001878">
    <property type="entry name" value="Znf_CCHC"/>
</dbReference>
<dbReference type="InterPro" id="IPR036875">
    <property type="entry name" value="Znf_CCHC_sf"/>
</dbReference>
<dbReference type="GO" id="GO:0008270">
    <property type="term" value="F:zinc ion binding"/>
    <property type="evidence" value="ECO:0007669"/>
    <property type="project" value="UniProtKB-KW"/>
</dbReference>
<keyword evidence="1" id="KW-0863">Zinc-finger</keyword>
<evidence type="ECO:0000259" key="2">
    <source>
        <dbReference type="PROSITE" id="PS50158"/>
    </source>
</evidence>
<dbReference type="SMART" id="SM00343">
    <property type="entry name" value="ZnF_C2HC"/>
    <property type="match status" value="1"/>
</dbReference>
<evidence type="ECO:0000256" key="1">
    <source>
        <dbReference type="PROSITE-ProRule" id="PRU00047"/>
    </source>
</evidence>
<keyword evidence="1" id="KW-0479">Metal-binding</keyword>
<dbReference type="GO" id="GO:0003676">
    <property type="term" value="F:nucleic acid binding"/>
    <property type="evidence" value="ECO:0007669"/>
    <property type="project" value="InterPro"/>
</dbReference>
<sequence length="282" mass="32221">MTTLAEHIIVAGAENHPPKLEKSMHDSWESCIHTFIKGKKHGRMMLDSIDNGPLVYPTVEENGQTRPMKYSKLTEAQQLQDDCDVQATNIILQVLPPDVFSQLVNDMHTIGMTMQQVHVNTKFLNALPSEWIKFVIDVNLAKSLYTTNYDKLYAYLSQYERHANEVRITRERYLDPLALVANSPNLFNPSQSPQHLAGQPKVVKCYNCQGEGHMARQCTQPKRPTNAAWFKEKLMLAKAQEAGQILDEEQLAFLADPRISEALDVQEMQYSEQTHFDDFKDN</sequence>
<dbReference type="AlphaFoldDB" id="A0A6L2MVZ1"/>
<dbReference type="EMBL" id="BKCJ010007302">
    <property type="protein sequence ID" value="GEU76545.1"/>
    <property type="molecule type" value="Genomic_DNA"/>
</dbReference>
<dbReference type="Gene3D" id="4.10.60.10">
    <property type="entry name" value="Zinc finger, CCHC-type"/>
    <property type="match status" value="1"/>
</dbReference>
<reference evidence="3" key="1">
    <citation type="journal article" date="2019" name="Sci. Rep.">
        <title>Draft genome of Tanacetum cinerariifolium, the natural source of mosquito coil.</title>
        <authorList>
            <person name="Yamashiro T."/>
            <person name="Shiraishi A."/>
            <person name="Satake H."/>
            <person name="Nakayama K."/>
        </authorList>
    </citation>
    <scope>NUCLEOTIDE SEQUENCE</scope>
</reference>
<accession>A0A6L2MVZ1</accession>
<organism evidence="3">
    <name type="scientific">Tanacetum cinerariifolium</name>
    <name type="common">Dalmatian daisy</name>
    <name type="synonym">Chrysanthemum cinerariifolium</name>
    <dbReference type="NCBI Taxonomy" id="118510"/>
    <lineage>
        <taxon>Eukaryota</taxon>
        <taxon>Viridiplantae</taxon>
        <taxon>Streptophyta</taxon>
        <taxon>Embryophyta</taxon>
        <taxon>Tracheophyta</taxon>
        <taxon>Spermatophyta</taxon>
        <taxon>Magnoliopsida</taxon>
        <taxon>eudicotyledons</taxon>
        <taxon>Gunneridae</taxon>
        <taxon>Pentapetalae</taxon>
        <taxon>asterids</taxon>
        <taxon>campanulids</taxon>
        <taxon>Asterales</taxon>
        <taxon>Asteraceae</taxon>
        <taxon>Asteroideae</taxon>
        <taxon>Anthemideae</taxon>
        <taxon>Anthemidinae</taxon>
        <taxon>Tanacetum</taxon>
    </lineage>
</organism>
<proteinExistence type="predicted"/>
<evidence type="ECO:0000313" key="3">
    <source>
        <dbReference type="EMBL" id="GEU76545.1"/>
    </source>
</evidence>
<dbReference type="PROSITE" id="PS50158">
    <property type="entry name" value="ZF_CCHC"/>
    <property type="match status" value="1"/>
</dbReference>
<protein>
    <recommendedName>
        <fullName evidence="2">CCHC-type domain-containing protein</fullName>
    </recommendedName>
</protein>